<keyword evidence="2" id="KW-1185">Reference proteome</keyword>
<evidence type="ECO:0000313" key="2">
    <source>
        <dbReference type="Proteomes" id="UP000291084"/>
    </source>
</evidence>
<proteinExistence type="predicted"/>
<sequence length="146" mass="16852">MMRNDWLRMKIRIHNRNERQSVIMNDWLTMKSSIPIERETVEGLHCSGIHQNPSYTWRNSGHCHWEPKLAPQTLSWCYPADSGLRAASGTSTVPAPFDSNHSQVCASVMMTEEREHKECHAPNLLLLSFHRTFCFSLHNFLIKGCS</sequence>
<dbReference type="Proteomes" id="UP000291084">
    <property type="component" value="Chromosome 2"/>
</dbReference>
<dbReference type="EMBL" id="AP015035">
    <property type="protein sequence ID" value="BAT79383.1"/>
    <property type="molecule type" value="Genomic_DNA"/>
</dbReference>
<name>A0A0S3RFP6_PHAAN</name>
<accession>A0A0S3RFP6</accession>
<evidence type="ECO:0000313" key="1">
    <source>
        <dbReference type="EMBL" id="BAT79383.1"/>
    </source>
</evidence>
<protein>
    <submittedName>
        <fullName evidence="1">Uncharacterized protein</fullName>
    </submittedName>
</protein>
<organism evidence="1 2">
    <name type="scientific">Vigna angularis var. angularis</name>
    <dbReference type="NCBI Taxonomy" id="157739"/>
    <lineage>
        <taxon>Eukaryota</taxon>
        <taxon>Viridiplantae</taxon>
        <taxon>Streptophyta</taxon>
        <taxon>Embryophyta</taxon>
        <taxon>Tracheophyta</taxon>
        <taxon>Spermatophyta</taxon>
        <taxon>Magnoliopsida</taxon>
        <taxon>eudicotyledons</taxon>
        <taxon>Gunneridae</taxon>
        <taxon>Pentapetalae</taxon>
        <taxon>rosids</taxon>
        <taxon>fabids</taxon>
        <taxon>Fabales</taxon>
        <taxon>Fabaceae</taxon>
        <taxon>Papilionoideae</taxon>
        <taxon>50 kb inversion clade</taxon>
        <taxon>NPAAA clade</taxon>
        <taxon>indigoferoid/millettioid clade</taxon>
        <taxon>Phaseoleae</taxon>
        <taxon>Vigna</taxon>
    </lineage>
</organism>
<gene>
    <name evidence="1" type="primary">Vigan.02G225900</name>
    <name evidence="1" type="ORF">VIGAN_02225900</name>
</gene>
<dbReference type="AlphaFoldDB" id="A0A0S3RFP6"/>
<reference evidence="1 2" key="1">
    <citation type="journal article" date="2015" name="Sci. Rep.">
        <title>The power of single molecule real-time sequencing technology in the de novo assembly of a eukaryotic genome.</title>
        <authorList>
            <person name="Sakai H."/>
            <person name="Naito K."/>
            <person name="Ogiso-Tanaka E."/>
            <person name="Takahashi Y."/>
            <person name="Iseki K."/>
            <person name="Muto C."/>
            <person name="Satou K."/>
            <person name="Teruya K."/>
            <person name="Shiroma A."/>
            <person name="Shimoji M."/>
            <person name="Hirano T."/>
            <person name="Itoh T."/>
            <person name="Kaga A."/>
            <person name="Tomooka N."/>
        </authorList>
    </citation>
    <scope>NUCLEOTIDE SEQUENCE [LARGE SCALE GENOMIC DNA]</scope>
    <source>
        <strain evidence="2">cv. Shumari</strain>
    </source>
</reference>